<keyword evidence="2" id="KW-1185">Reference proteome</keyword>
<dbReference type="Proteomes" id="UP000309450">
    <property type="component" value="Unassembled WGS sequence"/>
</dbReference>
<dbReference type="EMBL" id="SSND01000005">
    <property type="protein sequence ID" value="THD81479.1"/>
    <property type="molecule type" value="Genomic_DNA"/>
</dbReference>
<evidence type="ECO:0000313" key="2">
    <source>
        <dbReference type="Proteomes" id="UP000309450"/>
    </source>
</evidence>
<sequence length="112" mass="11077">MPAQADLSAALARAVGADRVALLAATLADDLAGVALQLRSAHRADQRRGCHTLVALAALAGDAGLAERARSLLADADAAAGRPFPEGEARALADGVEVLARTASALGAGMAP</sequence>
<dbReference type="AlphaFoldDB" id="A0A4S3MJ79"/>
<gene>
    <name evidence="1" type="ORF">E7811_16310</name>
</gene>
<accession>A0A4S3MJ79</accession>
<evidence type="ECO:0000313" key="1">
    <source>
        <dbReference type="EMBL" id="THD81479.1"/>
    </source>
</evidence>
<comment type="caution">
    <text evidence="1">The sequence shown here is derived from an EMBL/GenBank/DDBJ whole genome shotgun (WGS) entry which is preliminary data.</text>
</comment>
<reference evidence="1 2" key="1">
    <citation type="submission" date="2019-04" db="EMBL/GenBank/DDBJ databases">
        <title>Draft genome sequence of Gemmobacter aestuarii sp. nov.</title>
        <authorList>
            <person name="Hameed A."/>
            <person name="Lin S.-Y."/>
            <person name="Shahina M."/>
            <person name="Lai W.-A."/>
            <person name="Young C.-C."/>
        </authorList>
    </citation>
    <scope>NUCLEOTIDE SEQUENCE [LARGE SCALE GENOMIC DNA]</scope>
    <source>
        <strain evidence="1 2">CC-PW-75</strain>
    </source>
</reference>
<proteinExistence type="predicted"/>
<dbReference type="RefSeq" id="WP_136395737.1">
    <property type="nucleotide sequence ID" value="NZ_SSND01000005.1"/>
</dbReference>
<name>A0A4S3MJ79_9RHOB</name>
<protein>
    <submittedName>
        <fullName evidence="1">Uncharacterized protein</fullName>
    </submittedName>
</protein>
<organism evidence="1 2">
    <name type="scientific">Aliigemmobacter aestuarii</name>
    <dbReference type="NCBI Taxonomy" id="1445661"/>
    <lineage>
        <taxon>Bacteria</taxon>
        <taxon>Pseudomonadati</taxon>
        <taxon>Pseudomonadota</taxon>
        <taxon>Alphaproteobacteria</taxon>
        <taxon>Rhodobacterales</taxon>
        <taxon>Paracoccaceae</taxon>
        <taxon>Aliigemmobacter</taxon>
    </lineage>
</organism>